<dbReference type="InterPro" id="IPR032465">
    <property type="entry name" value="ACMSD"/>
</dbReference>
<dbReference type="InterPro" id="IPR032466">
    <property type="entry name" value="Metal_Hydrolase"/>
</dbReference>
<dbReference type="GO" id="GO:0016787">
    <property type="term" value="F:hydrolase activity"/>
    <property type="evidence" value="ECO:0007669"/>
    <property type="project" value="InterPro"/>
</dbReference>
<dbReference type="InterPro" id="IPR006680">
    <property type="entry name" value="Amidohydro-rel"/>
</dbReference>
<reference evidence="3 4" key="1">
    <citation type="submission" date="2018-07" db="EMBL/GenBank/DDBJ databases">
        <title>Genomic Encyclopedia of Type Strains, Phase IV (KMG-IV): sequencing the most valuable type-strain genomes for metagenomic binning, comparative biology and taxonomic classification.</title>
        <authorList>
            <person name="Goeker M."/>
        </authorList>
    </citation>
    <scope>NUCLEOTIDE SEQUENCE [LARGE SCALE GENOMIC DNA]</scope>
    <source>
        <strain evidence="3 4">DSM 101478</strain>
    </source>
</reference>
<dbReference type="PANTHER" id="PTHR21240:SF28">
    <property type="entry name" value="ISO-OROTATE DECARBOXYLASE (EUROFUNG)"/>
    <property type="match status" value="1"/>
</dbReference>
<dbReference type="AlphaFoldDB" id="A0A370Q352"/>
<dbReference type="GO" id="GO:0016831">
    <property type="term" value="F:carboxy-lyase activity"/>
    <property type="evidence" value="ECO:0007669"/>
    <property type="project" value="InterPro"/>
</dbReference>
<sequence length="340" mass="39324">MKKNKITLLLFLIGIIHLTAQEKALPIIDMHFHALYANAYGNEPTALCTPIETNYPVHDFSKPYEQTWMEWLRNPNRENLSWSAKDDADLKKQTFELLEKYNIYAIANGNEEILRDWQKDMPERITPALWYAKYLGSEPPIDSVKVWFEQGKYKVFAEVATQYDGKRPDDPSLAPYFEWAEENDIPVGIHIGTGPPGSPYLTGSPNYRARLHSPLALEEVLVKHPKLRIWIMHAGWPMIDDTLAVLFTHPQVYVDIGIISHLNTRKEFHNYLKRIVEAGFGKQVMFGSDYIVWPKALEVSIESITKADFLTEEQKRDILYNNAARFLKLSKEEIDKHHGI</sequence>
<dbReference type="Gene3D" id="3.20.20.140">
    <property type="entry name" value="Metal-dependent hydrolases"/>
    <property type="match status" value="1"/>
</dbReference>
<keyword evidence="4" id="KW-1185">Reference proteome</keyword>
<keyword evidence="1" id="KW-0456">Lyase</keyword>
<evidence type="ECO:0000259" key="2">
    <source>
        <dbReference type="Pfam" id="PF04909"/>
    </source>
</evidence>
<evidence type="ECO:0000256" key="1">
    <source>
        <dbReference type="ARBA" id="ARBA00023239"/>
    </source>
</evidence>
<organism evidence="3 4">
    <name type="scientific">Marinirhabdus gelatinilytica</name>
    <dbReference type="NCBI Taxonomy" id="1703343"/>
    <lineage>
        <taxon>Bacteria</taxon>
        <taxon>Pseudomonadati</taxon>
        <taxon>Bacteroidota</taxon>
        <taxon>Flavobacteriia</taxon>
        <taxon>Flavobacteriales</taxon>
        <taxon>Flavobacteriaceae</taxon>
    </lineage>
</organism>
<dbReference type="SUPFAM" id="SSF51556">
    <property type="entry name" value="Metallo-dependent hydrolases"/>
    <property type="match status" value="1"/>
</dbReference>
<dbReference type="RefSeq" id="WP_115124782.1">
    <property type="nucleotide sequence ID" value="NZ_QRAO01000011.1"/>
</dbReference>
<proteinExistence type="predicted"/>
<gene>
    <name evidence="3" type="ORF">C8D94_1117</name>
</gene>
<name>A0A370Q352_9FLAO</name>
<dbReference type="GO" id="GO:0005737">
    <property type="term" value="C:cytoplasm"/>
    <property type="evidence" value="ECO:0007669"/>
    <property type="project" value="TreeGrafter"/>
</dbReference>
<accession>A0A370Q352</accession>
<dbReference type="EMBL" id="QRAO01000011">
    <property type="protein sequence ID" value="RDK82795.1"/>
    <property type="molecule type" value="Genomic_DNA"/>
</dbReference>
<dbReference type="PANTHER" id="PTHR21240">
    <property type="entry name" value="2-AMINO-3-CARBOXYLMUCONATE-6-SEMIALDEHYDE DECARBOXYLASE"/>
    <property type="match status" value="1"/>
</dbReference>
<feature type="domain" description="Amidohydrolase-related" evidence="2">
    <location>
        <begin position="158"/>
        <end position="329"/>
    </location>
</feature>
<protein>
    <recommendedName>
        <fullName evidence="2">Amidohydrolase-related domain-containing protein</fullName>
    </recommendedName>
</protein>
<evidence type="ECO:0000313" key="4">
    <source>
        <dbReference type="Proteomes" id="UP000255317"/>
    </source>
</evidence>
<dbReference type="Proteomes" id="UP000255317">
    <property type="component" value="Unassembled WGS sequence"/>
</dbReference>
<comment type="caution">
    <text evidence="3">The sequence shown here is derived from an EMBL/GenBank/DDBJ whole genome shotgun (WGS) entry which is preliminary data.</text>
</comment>
<dbReference type="OrthoDB" id="5450317at2"/>
<dbReference type="GO" id="GO:0019748">
    <property type="term" value="P:secondary metabolic process"/>
    <property type="evidence" value="ECO:0007669"/>
    <property type="project" value="TreeGrafter"/>
</dbReference>
<evidence type="ECO:0000313" key="3">
    <source>
        <dbReference type="EMBL" id="RDK82795.1"/>
    </source>
</evidence>
<dbReference type="Pfam" id="PF04909">
    <property type="entry name" value="Amidohydro_2"/>
    <property type="match status" value="1"/>
</dbReference>